<dbReference type="InterPro" id="IPR000477">
    <property type="entry name" value="RT_dom"/>
</dbReference>
<reference evidence="21" key="1">
    <citation type="journal article" date="2019" name="Plant Biotechnol. J.">
        <title>Genome sequencing of the Australian wild diploid species Gossypium australe highlights disease resistance and delayed gland morphogenesis.</title>
        <authorList>
            <person name="Cai Y."/>
            <person name="Cai X."/>
            <person name="Wang Q."/>
            <person name="Wang P."/>
            <person name="Zhang Y."/>
            <person name="Cai C."/>
            <person name="Xu Y."/>
            <person name="Wang K."/>
            <person name="Zhou Z."/>
            <person name="Wang C."/>
            <person name="Geng S."/>
            <person name="Li B."/>
            <person name="Dong Q."/>
            <person name="Hou Y."/>
            <person name="Wang H."/>
            <person name="Ai P."/>
            <person name="Liu Z."/>
            <person name="Yi F."/>
            <person name="Sun M."/>
            <person name="An G."/>
            <person name="Cheng J."/>
            <person name="Zhang Y."/>
            <person name="Shi Q."/>
            <person name="Xie Y."/>
            <person name="Shi X."/>
            <person name="Chang Y."/>
            <person name="Huang F."/>
            <person name="Chen Y."/>
            <person name="Hong S."/>
            <person name="Mi L."/>
            <person name="Sun Q."/>
            <person name="Zhang L."/>
            <person name="Zhou B."/>
            <person name="Peng R."/>
            <person name="Zhang X."/>
            <person name="Liu F."/>
        </authorList>
    </citation>
    <scope>NUCLEOTIDE SEQUENCE [LARGE SCALE GENOMIC DNA]</scope>
    <source>
        <strain evidence="21">cv. PA1801</strain>
    </source>
</reference>
<dbReference type="OrthoDB" id="992078at2759"/>
<dbReference type="InterPro" id="IPR043128">
    <property type="entry name" value="Rev_trsase/Diguanyl_cyclase"/>
</dbReference>
<keyword evidence="10" id="KW-0460">Magnesium</keyword>
<evidence type="ECO:0000256" key="9">
    <source>
        <dbReference type="ARBA" id="ARBA00022801"/>
    </source>
</evidence>
<dbReference type="FunFam" id="3.30.70.270:FF:000003">
    <property type="entry name" value="Transposon Ty3-G Gag-Pol polyprotein"/>
    <property type="match status" value="1"/>
</dbReference>
<dbReference type="FunFam" id="3.10.20.370:FF:000001">
    <property type="entry name" value="Retrovirus-related Pol polyprotein from transposon 17.6-like protein"/>
    <property type="match status" value="1"/>
</dbReference>
<dbReference type="Gene3D" id="1.10.340.70">
    <property type="match status" value="1"/>
</dbReference>
<dbReference type="Pfam" id="PF24626">
    <property type="entry name" value="SH3_Tf2-1"/>
    <property type="match status" value="1"/>
</dbReference>
<dbReference type="CDD" id="cd01647">
    <property type="entry name" value="RT_LTR"/>
    <property type="match status" value="1"/>
</dbReference>
<dbReference type="InterPro" id="IPR036397">
    <property type="entry name" value="RNaseH_sf"/>
</dbReference>
<keyword evidence="9" id="KW-0378">Hydrolase</keyword>
<comment type="caution">
    <text evidence="20">The sequence shown here is derived from an EMBL/GenBank/DDBJ whole genome shotgun (WGS) entry which is preliminary data.</text>
</comment>
<gene>
    <name evidence="20" type="ORF">EPI10_000896</name>
</gene>
<dbReference type="EMBL" id="SMMG02000007">
    <property type="protein sequence ID" value="KAA3465755.1"/>
    <property type="molecule type" value="Genomic_DNA"/>
</dbReference>
<organism evidence="20 21">
    <name type="scientific">Gossypium australe</name>
    <dbReference type="NCBI Taxonomy" id="47621"/>
    <lineage>
        <taxon>Eukaryota</taxon>
        <taxon>Viridiplantae</taxon>
        <taxon>Streptophyta</taxon>
        <taxon>Embryophyta</taxon>
        <taxon>Tracheophyta</taxon>
        <taxon>Spermatophyta</taxon>
        <taxon>Magnoliopsida</taxon>
        <taxon>eudicotyledons</taxon>
        <taxon>Gunneridae</taxon>
        <taxon>Pentapetalae</taxon>
        <taxon>rosids</taxon>
        <taxon>malvids</taxon>
        <taxon>Malvales</taxon>
        <taxon>Malvaceae</taxon>
        <taxon>Malvoideae</taxon>
        <taxon>Gossypium</taxon>
    </lineage>
</organism>
<evidence type="ECO:0000256" key="6">
    <source>
        <dbReference type="ARBA" id="ARBA00022723"/>
    </source>
</evidence>
<dbReference type="SUPFAM" id="SSF53098">
    <property type="entry name" value="Ribonuclease H-like"/>
    <property type="match status" value="1"/>
</dbReference>
<dbReference type="GO" id="GO:0004190">
    <property type="term" value="F:aspartic-type endopeptidase activity"/>
    <property type="evidence" value="ECO:0007669"/>
    <property type="project" value="UniProtKB-KW"/>
</dbReference>
<dbReference type="InterPro" id="IPR016197">
    <property type="entry name" value="Chromo-like_dom_sf"/>
</dbReference>
<dbReference type="GO" id="GO:0003677">
    <property type="term" value="F:DNA binding"/>
    <property type="evidence" value="ECO:0007669"/>
    <property type="project" value="UniProtKB-KW"/>
</dbReference>
<evidence type="ECO:0000256" key="13">
    <source>
        <dbReference type="ARBA" id="ARBA00022932"/>
    </source>
</evidence>
<evidence type="ECO:0000256" key="4">
    <source>
        <dbReference type="ARBA" id="ARBA00022695"/>
    </source>
</evidence>
<dbReference type="InterPro" id="IPR001878">
    <property type="entry name" value="Znf_CCHC"/>
</dbReference>
<evidence type="ECO:0000256" key="7">
    <source>
        <dbReference type="ARBA" id="ARBA00022750"/>
    </source>
</evidence>
<accession>A0A5B6V9C8</accession>
<evidence type="ECO:0000256" key="10">
    <source>
        <dbReference type="ARBA" id="ARBA00022842"/>
    </source>
</evidence>
<evidence type="ECO:0000256" key="5">
    <source>
        <dbReference type="ARBA" id="ARBA00022722"/>
    </source>
</evidence>
<dbReference type="FunFam" id="3.10.10.10:FF:000002">
    <property type="entry name" value="Retrovirus-related Pol polyprotein from transposon 17.6-like protein"/>
    <property type="match status" value="1"/>
</dbReference>
<dbReference type="InterPro" id="IPR056924">
    <property type="entry name" value="SH3_Tf2-1"/>
</dbReference>
<dbReference type="GO" id="GO:0015074">
    <property type="term" value="P:DNA integration"/>
    <property type="evidence" value="ECO:0007669"/>
    <property type="project" value="UniProtKB-KW"/>
</dbReference>
<feature type="domain" description="Integrase catalytic" evidence="19">
    <location>
        <begin position="1100"/>
        <end position="1264"/>
    </location>
</feature>
<dbReference type="InterPro" id="IPR005162">
    <property type="entry name" value="Retrotrans_gag_dom"/>
</dbReference>
<keyword evidence="7" id="KW-0064">Aspartyl protease</keyword>
<dbReference type="FunFam" id="3.30.70.270:FF:000020">
    <property type="entry name" value="Transposon Tf2-6 polyprotein-like Protein"/>
    <property type="match status" value="1"/>
</dbReference>
<dbReference type="GO" id="GO:0006508">
    <property type="term" value="P:proteolysis"/>
    <property type="evidence" value="ECO:0007669"/>
    <property type="project" value="UniProtKB-KW"/>
</dbReference>
<evidence type="ECO:0000313" key="20">
    <source>
        <dbReference type="EMBL" id="KAA3465755.1"/>
    </source>
</evidence>
<dbReference type="GO" id="GO:0004519">
    <property type="term" value="F:endonuclease activity"/>
    <property type="evidence" value="ECO:0007669"/>
    <property type="project" value="UniProtKB-KW"/>
</dbReference>
<dbReference type="Gene3D" id="3.30.70.270">
    <property type="match status" value="2"/>
</dbReference>
<evidence type="ECO:0000313" key="21">
    <source>
        <dbReference type="Proteomes" id="UP000325315"/>
    </source>
</evidence>
<keyword evidence="12" id="KW-0695">RNA-directed DNA polymerase</keyword>
<keyword evidence="3" id="KW-0808">Transferase</keyword>
<keyword evidence="11" id="KW-0229">DNA integration</keyword>
<evidence type="ECO:0000256" key="14">
    <source>
        <dbReference type="ARBA" id="ARBA00023125"/>
    </source>
</evidence>
<dbReference type="InterPro" id="IPR041588">
    <property type="entry name" value="Integrase_H2C2"/>
</dbReference>
<dbReference type="Proteomes" id="UP000325315">
    <property type="component" value="Unassembled WGS sequence"/>
</dbReference>
<dbReference type="Gene3D" id="3.10.10.10">
    <property type="entry name" value="HIV Type 1 Reverse Transcriptase, subunit A, domain 1"/>
    <property type="match status" value="1"/>
</dbReference>
<sequence>MLTHKNFLNQIKAQVDRMSSRGRGRRGHGRGRMTVSEPVGSGQGSENEVPPPPPPPTFRAEEQDQTGGEAVSQAVLRVLEIVAGAGGNLGARKSVPERIRSNGAEVFRGVSGVAPSAAEYWLESTGRIMDDIDLTEEEKLKGAVSLLKDEAYQWWLTVRDGATADDLTWDYFKTAFQKKYVGTSYTDAQRKAFLGLVQGTKSVAEYEAEFLRLSRYARGIVATEHERCVRFEDGLRDDLSADSSAAGGNVQKKARPSGPNQAARPMTTNQRPTQCNRCRKTHWGSCSTGDRGCFECGSLEHRVRDCPRKLAKNQPEGQNRTQDRNVGPQRGRGNGRGNKGPNRGRGTQGRGSGNTEARQPGLVYAARRREEGDAPDVITGMFLISGFPYVALIDVGSTHSYIASSVVGTMDLNSETASRKMTVVSPLGHSVLVDKLYRDVPLELQGVVFVADLMELPFGEFDLILGMDWLVKYRANLDCAAKRMVLKTAKGGEVVMIGDRRNYLSNVVSALKAERMVKKGCKAFLVRICALEVKESVVGKVRTVGEFADVFPEELLGLPPDREVEFGIDLLPGTAPVSIAPYRMAPKELVELKAQIQELLDRGFIRPSISPWGAPVSFVKKKDGSMRMCIDYHLRSGYHQLKVKEVEVHKTAFRTRYGHYEFLVMPFGLTNAPAAFMDLMNRVFQQYLDQFVVVFIDDILVYSRTEEEHDKHLRIVLQVLREKQLYAKFSKCEFWLREVAFLGHVVSAEGIRVDPRKIEAVLDWKPPRSVAEIRSFLGLAGYYRRLVEGFSLIAAPLTKLLRKGVPFVWTEKQQESFDKLRKILTEAPVLVQPEARKLFTVYCDASHTGLGCVLMQEGKVVAYASRQLRPHEVNYPTHDLELAAVVFALKIWRHYLYGEKSIVYTDHKSLRYLLTQKDLNLRQRRWIELLKDYDCSIEYHPGKANVVADALSRKIVTDLRAMFARLSLYDDGSLLAELQVKPTWIEEIKDKQLVDEGLNAKRVQVQDGGLEGYSLSSDGVLCFQGRACMPKDVELRRKILQDAHSSPYAMHPGGNKMYGDLRKQFWWPGLKREVTEFVGRCLTCQQVKAEHQLPSGLLQPVKIPQWKWERITMDFVSGLPLTPSKKDAVWVIVDRLTKSAHFIPVRVDYSLQKLAKLYVSEIVRLHGVPVSIISDRDPRFTSRFWKTLHQALGTRLDFSTAFHPQSDGQSERVIQILEDMLRGCVLDFRGSWEEFLPLAEFAYNNSYQAKTEDKVRVIRSRLKEASDRQKSYADLKRKEMEYAVGDRVFLKVSPWKKVLRFGRKGKLSPRFIGPYTVVKRVGPVASQLELPAELNQIHDVFHVSMLRRYRSDPSHVVPVAEIEVNSDLSFEEEPVQILDRDVKVLRRKSVPLVKVLWRNHGVEEATWEPENVIRQQYPHLLAEWPGRYVAAGFPQVPGAGSQGTSGSWEADFSSQDLGLSSTAAWLIDTCDKCIRSVDNCLSTGGYMRGGGSDIVPTGTSVLVTHCDYGHQRFGTSRGLVPQSDLSLWLTPPWVGPT</sequence>
<dbReference type="InterPro" id="IPR021109">
    <property type="entry name" value="Peptidase_aspartic_dom_sf"/>
</dbReference>
<feature type="region of interest" description="Disordered" evidence="17">
    <location>
        <begin position="309"/>
        <end position="360"/>
    </location>
</feature>
<evidence type="ECO:0000256" key="12">
    <source>
        <dbReference type="ARBA" id="ARBA00022918"/>
    </source>
</evidence>
<feature type="domain" description="CCHC-type" evidence="18">
    <location>
        <begin position="293"/>
        <end position="308"/>
    </location>
</feature>
<dbReference type="GO" id="GO:0003964">
    <property type="term" value="F:RNA-directed DNA polymerase activity"/>
    <property type="evidence" value="ECO:0007669"/>
    <property type="project" value="UniProtKB-KW"/>
</dbReference>
<keyword evidence="13" id="KW-0239">DNA-directed DNA polymerase</keyword>
<proteinExistence type="predicted"/>
<dbReference type="PANTHER" id="PTHR37984:SF5">
    <property type="entry name" value="PROTEIN NYNRIN-LIKE"/>
    <property type="match status" value="1"/>
</dbReference>
<keyword evidence="6" id="KW-0479">Metal-binding</keyword>
<keyword evidence="16" id="KW-0862">Zinc</keyword>
<keyword evidence="14" id="KW-0238">DNA-binding</keyword>
<feature type="compositionally biased region" description="Basic residues" evidence="17">
    <location>
        <begin position="20"/>
        <end position="31"/>
    </location>
</feature>
<feature type="region of interest" description="Disordered" evidence="17">
    <location>
        <begin position="240"/>
        <end position="281"/>
    </location>
</feature>
<dbReference type="InterPro" id="IPR001584">
    <property type="entry name" value="Integrase_cat-core"/>
</dbReference>
<dbReference type="PANTHER" id="PTHR37984">
    <property type="entry name" value="PROTEIN CBG26694"/>
    <property type="match status" value="1"/>
</dbReference>
<evidence type="ECO:0000256" key="15">
    <source>
        <dbReference type="ARBA" id="ARBA00023172"/>
    </source>
</evidence>
<dbReference type="GO" id="GO:0003887">
    <property type="term" value="F:DNA-directed DNA polymerase activity"/>
    <property type="evidence" value="ECO:0007669"/>
    <property type="project" value="UniProtKB-KW"/>
</dbReference>
<evidence type="ECO:0000259" key="18">
    <source>
        <dbReference type="PROSITE" id="PS50158"/>
    </source>
</evidence>
<keyword evidence="4" id="KW-0548">Nucleotidyltransferase</keyword>
<keyword evidence="2" id="KW-0645">Protease</keyword>
<dbReference type="EC" id="2.7.7.49" evidence="1"/>
<keyword evidence="15" id="KW-0233">DNA recombination</keyword>
<dbReference type="InterPro" id="IPR041373">
    <property type="entry name" value="RT_RNaseH"/>
</dbReference>
<protein>
    <recommendedName>
        <fullName evidence="1">RNA-directed DNA polymerase</fullName>
        <ecNumber evidence="1">2.7.7.49</ecNumber>
    </recommendedName>
</protein>
<evidence type="ECO:0000256" key="1">
    <source>
        <dbReference type="ARBA" id="ARBA00012493"/>
    </source>
</evidence>
<dbReference type="Gene3D" id="2.40.70.10">
    <property type="entry name" value="Acid Proteases"/>
    <property type="match status" value="1"/>
</dbReference>
<dbReference type="CDD" id="cd00303">
    <property type="entry name" value="retropepsin_like"/>
    <property type="match status" value="1"/>
</dbReference>
<keyword evidence="8" id="KW-0255">Endonuclease</keyword>
<dbReference type="PROSITE" id="PS50158">
    <property type="entry name" value="ZF_CCHC"/>
    <property type="match status" value="1"/>
</dbReference>
<dbReference type="GO" id="GO:0006310">
    <property type="term" value="P:DNA recombination"/>
    <property type="evidence" value="ECO:0007669"/>
    <property type="project" value="UniProtKB-KW"/>
</dbReference>
<keyword evidence="16" id="KW-0863">Zinc-finger</keyword>
<dbReference type="Pfam" id="PF17917">
    <property type="entry name" value="RT_RNaseH"/>
    <property type="match status" value="1"/>
</dbReference>
<dbReference type="PROSITE" id="PS50994">
    <property type="entry name" value="INTEGRASE"/>
    <property type="match status" value="1"/>
</dbReference>
<dbReference type="InterPro" id="IPR050951">
    <property type="entry name" value="Retrovirus_Pol_polyprotein"/>
</dbReference>
<dbReference type="SUPFAM" id="SSF56672">
    <property type="entry name" value="DNA/RNA polymerases"/>
    <property type="match status" value="1"/>
</dbReference>
<dbReference type="InterPro" id="IPR012337">
    <property type="entry name" value="RNaseH-like_sf"/>
</dbReference>
<dbReference type="Pfam" id="PF03732">
    <property type="entry name" value="Retrotrans_gag"/>
    <property type="match status" value="1"/>
</dbReference>
<name>A0A5B6V9C8_9ROSI</name>
<evidence type="ECO:0000259" key="19">
    <source>
        <dbReference type="PROSITE" id="PS50994"/>
    </source>
</evidence>
<evidence type="ECO:0000256" key="17">
    <source>
        <dbReference type="SAM" id="MobiDB-lite"/>
    </source>
</evidence>
<evidence type="ECO:0000256" key="11">
    <source>
        <dbReference type="ARBA" id="ARBA00022908"/>
    </source>
</evidence>
<dbReference type="CDD" id="cd09274">
    <property type="entry name" value="RNase_HI_RT_Ty3"/>
    <property type="match status" value="1"/>
</dbReference>
<keyword evidence="21" id="KW-1185">Reference proteome</keyword>
<evidence type="ECO:0000256" key="2">
    <source>
        <dbReference type="ARBA" id="ARBA00022670"/>
    </source>
</evidence>
<evidence type="ECO:0000256" key="16">
    <source>
        <dbReference type="PROSITE-ProRule" id="PRU00047"/>
    </source>
</evidence>
<feature type="compositionally biased region" description="Polar residues" evidence="17">
    <location>
        <begin position="266"/>
        <end position="276"/>
    </location>
</feature>
<dbReference type="InterPro" id="IPR043502">
    <property type="entry name" value="DNA/RNA_pol_sf"/>
</dbReference>
<dbReference type="Pfam" id="PF00078">
    <property type="entry name" value="RVT_1"/>
    <property type="match status" value="1"/>
</dbReference>
<dbReference type="SUPFAM" id="SSF54160">
    <property type="entry name" value="Chromo domain-like"/>
    <property type="match status" value="1"/>
</dbReference>
<evidence type="ECO:0000256" key="8">
    <source>
        <dbReference type="ARBA" id="ARBA00022759"/>
    </source>
</evidence>
<dbReference type="Pfam" id="PF08284">
    <property type="entry name" value="RVP_2"/>
    <property type="match status" value="1"/>
</dbReference>
<keyword evidence="5" id="KW-0540">Nuclease</keyword>
<dbReference type="Pfam" id="PF17921">
    <property type="entry name" value="Integrase_H2C2"/>
    <property type="match status" value="1"/>
</dbReference>
<evidence type="ECO:0000256" key="3">
    <source>
        <dbReference type="ARBA" id="ARBA00022679"/>
    </source>
</evidence>
<dbReference type="GO" id="GO:0008270">
    <property type="term" value="F:zinc ion binding"/>
    <property type="evidence" value="ECO:0007669"/>
    <property type="project" value="UniProtKB-KW"/>
</dbReference>
<dbReference type="SUPFAM" id="SSF50630">
    <property type="entry name" value="Acid proteases"/>
    <property type="match status" value="1"/>
</dbReference>
<dbReference type="Gene3D" id="3.30.420.10">
    <property type="entry name" value="Ribonuclease H-like superfamily/Ribonuclease H"/>
    <property type="match status" value="1"/>
</dbReference>
<feature type="region of interest" description="Disordered" evidence="17">
    <location>
        <begin position="13"/>
        <end position="69"/>
    </location>
</feature>